<evidence type="ECO:0000256" key="1">
    <source>
        <dbReference type="ARBA" id="ARBA00004418"/>
    </source>
</evidence>
<sequence>MTNRASHARLIVSLYLTGGLLALLAACDSGNDTSTNGQNVVNVYNWADYIGPNTIKQFEAEYGVKVNYDTYDSSEVVDVKLLSGSSGYDIVVHSSQFSSRLAPIGVFQKLDPARLDNAQYLDPEILQRTELYTETIGYTAPYMWGTTGYAWNEEMVRARLPDHPMDSGDVLFDPAVVSKLADCGVSLLDGPTDIFPMVLAYLGRDPNAVDEESIAAAEAQLKLIRPYIRYFSNSKMISDLPNREVCVAMSWSGDYAQASARAEEAGLDIKLNYTVPKEGSGLWVDSMYMPADAPHKDNAYLFMNFILRPTVLASISDYVYYANASKKAREYMSPRVLNDPGIYPDAKTWEIMYPVLSAQPKQERLRTRAWARVKSGI</sequence>
<organism evidence="7 8">
    <name type="scientific">Woeseia oceani</name>
    <dbReference type="NCBI Taxonomy" id="1548547"/>
    <lineage>
        <taxon>Bacteria</taxon>
        <taxon>Pseudomonadati</taxon>
        <taxon>Pseudomonadota</taxon>
        <taxon>Gammaproteobacteria</taxon>
        <taxon>Woeseiales</taxon>
        <taxon>Woeseiaceae</taxon>
        <taxon>Woeseia</taxon>
    </lineage>
</organism>
<dbReference type="InterPro" id="IPR006059">
    <property type="entry name" value="SBP"/>
</dbReference>
<dbReference type="GO" id="GO:0015846">
    <property type="term" value="P:polyamine transport"/>
    <property type="evidence" value="ECO:0007669"/>
    <property type="project" value="InterPro"/>
</dbReference>
<dbReference type="RefSeq" id="WP_068612287.1">
    <property type="nucleotide sequence ID" value="NZ_CP016268.1"/>
</dbReference>
<name>A0A193LCC2_9GAMM</name>
<feature type="chain" id="PRO_5008260024" description="Putrescine-binding periplasmic protein" evidence="6">
    <location>
        <begin position="26"/>
        <end position="377"/>
    </location>
</feature>
<dbReference type="PANTHER" id="PTHR30222">
    <property type="entry name" value="SPERMIDINE/PUTRESCINE-BINDING PERIPLASMIC PROTEIN"/>
    <property type="match status" value="1"/>
</dbReference>
<dbReference type="PROSITE" id="PS51257">
    <property type="entry name" value="PROKAR_LIPOPROTEIN"/>
    <property type="match status" value="1"/>
</dbReference>
<reference evidence="7 8" key="1">
    <citation type="submission" date="2016-06" db="EMBL/GenBank/DDBJ databases">
        <title>Complete genome sequence of a deep-branching marine Gamma Proteobacterium Woeseia oceani type strain XK5.</title>
        <authorList>
            <person name="Mu D."/>
            <person name="Du Z."/>
        </authorList>
    </citation>
    <scope>NUCLEOTIDE SEQUENCE [LARGE SCALE GENOMIC DNA]</scope>
    <source>
        <strain evidence="7 8">XK5</strain>
    </source>
</reference>
<evidence type="ECO:0000256" key="6">
    <source>
        <dbReference type="SAM" id="SignalP"/>
    </source>
</evidence>
<dbReference type="STRING" id="1548547.BA177_02025"/>
<gene>
    <name evidence="7" type="ORF">BA177_02025</name>
</gene>
<dbReference type="KEGG" id="woc:BA177_02025"/>
<proteinExistence type="inferred from homology"/>
<feature type="signal peptide" evidence="6">
    <location>
        <begin position="1"/>
        <end position="25"/>
    </location>
</feature>
<evidence type="ECO:0000256" key="3">
    <source>
        <dbReference type="ARBA" id="ARBA00022729"/>
    </source>
</evidence>
<comment type="subcellular location">
    <subcellularLocation>
        <location evidence="1 5">Periplasm</location>
    </subcellularLocation>
</comment>
<dbReference type="PANTHER" id="PTHR30222:SF12">
    <property type="entry name" value="NORSPERMIDINE SENSOR"/>
    <property type="match status" value="1"/>
</dbReference>
<dbReference type="GO" id="GO:0019808">
    <property type="term" value="F:polyamine binding"/>
    <property type="evidence" value="ECO:0007669"/>
    <property type="project" value="InterPro"/>
</dbReference>
<evidence type="ECO:0000256" key="5">
    <source>
        <dbReference type="PIRNR" id="PIRNR019574"/>
    </source>
</evidence>
<comment type="function">
    <text evidence="5">Required for the activity of the bacterial periplasmic transport system of putrescine.</text>
</comment>
<keyword evidence="4 5" id="KW-0574">Periplasm</keyword>
<dbReference type="Proteomes" id="UP000092695">
    <property type="component" value="Chromosome"/>
</dbReference>
<dbReference type="CDD" id="cd13659">
    <property type="entry name" value="PBP2_PotF"/>
    <property type="match status" value="1"/>
</dbReference>
<keyword evidence="8" id="KW-1185">Reference proteome</keyword>
<evidence type="ECO:0000313" key="8">
    <source>
        <dbReference type="Proteomes" id="UP000092695"/>
    </source>
</evidence>
<dbReference type="AlphaFoldDB" id="A0A193LCC2"/>
<dbReference type="PRINTS" id="PR00909">
    <property type="entry name" value="SPERMDNBNDNG"/>
</dbReference>
<keyword evidence="2 5" id="KW-0813">Transport</keyword>
<protein>
    <recommendedName>
        <fullName evidence="5">Putrescine-binding periplasmic protein</fullName>
    </recommendedName>
</protein>
<dbReference type="InterPro" id="IPR001188">
    <property type="entry name" value="Sperm_putr-bd"/>
</dbReference>
<dbReference type="Gene3D" id="3.40.190.10">
    <property type="entry name" value="Periplasmic binding protein-like II"/>
    <property type="match status" value="2"/>
</dbReference>
<comment type="similarity">
    <text evidence="5">Belongs to the bacterial solute-binding protein PotD/PotF family.</text>
</comment>
<keyword evidence="3 6" id="KW-0732">Signal</keyword>
<evidence type="ECO:0000313" key="7">
    <source>
        <dbReference type="EMBL" id="ANO50157.1"/>
    </source>
</evidence>
<dbReference type="GO" id="GO:0042597">
    <property type="term" value="C:periplasmic space"/>
    <property type="evidence" value="ECO:0007669"/>
    <property type="project" value="UniProtKB-SubCell"/>
</dbReference>
<accession>A0A193LCC2</accession>
<dbReference type="OrthoDB" id="9769319at2"/>
<dbReference type="Pfam" id="PF13416">
    <property type="entry name" value="SBP_bac_8"/>
    <property type="match status" value="1"/>
</dbReference>
<dbReference type="PIRSF" id="PIRSF019574">
    <property type="entry name" value="Periplasmic_polyamine_BP"/>
    <property type="match status" value="1"/>
</dbReference>
<evidence type="ECO:0000256" key="4">
    <source>
        <dbReference type="ARBA" id="ARBA00022764"/>
    </source>
</evidence>
<dbReference type="SUPFAM" id="SSF53850">
    <property type="entry name" value="Periplasmic binding protein-like II"/>
    <property type="match status" value="1"/>
</dbReference>
<evidence type="ECO:0000256" key="2">
    <source>
        <dbReference type="ARBA" id="ARBA00022448"/>
    </source>
</evidence>
<dbReference type="EMBL" id="CP016268">
    <property type="protein sequence ID" value="ANO50157.1"/>
    <property type="molecule type" value="Genomic_DNA"/>
</dbReference>